<evidence type="ECO:0000256" key="4">
    <source>
        <dbReference type="ARBA" id="ARBA00023136"/>
    </source>
</evidence>
<proteinExistence type="inferred from homology"/>
<protein>
    <recommendedName>
        <fullName evidence="5">PRA1 family protein</fullName>
    </recommendedName>
</protein>
<reference evidence="6" key="2">
    <citation type="submission" date="2015-06" db="UniProtKB">
        <authorList>
            <consortium name="EnsemblMetazoa"/>
        </authorList>
    </citation>
    <scope>IDENTIFICATION</scope>
</reference>
<evidence type="ECO:0000256" key="1">
    <source>
        <dbReference type="ARBA" id="ARBA00004141"/>
    </source>
</evidence>
<evidence type="ECO:0000313" key="6">
    <source>
        <dbReference type="EnsemblMetazoa" id="tetur16g02280.1"/>
    </source>
</evidence>
<keyword evidence="3 5" id="KW-1133">Transmembrane helix</keyword>
<sequence length="178" mass="20147">MDSPTPSSGPSFEIAPFRANDFMGKFKPPAFNDPARFTRRIRDNLLYYQTNYFAIWLIACILSGILKPDRMMKGVFSAYLFTVIYLLVASKLPIITNFKERYAAASMAVLILCIGLVFYFFDVYLLLWGILTPLVMILSHATFRARNLTNKITKHLESLGFGTTPMGKVLTLLGIDIK</sequence>
<name>T1KNU9_TETUR</name>
<dbReference type="AlphaFoldDB" id="T1KNU9"/>
<feature type="transmembrane region" description="Helical" evidence="5">
    <location>
        <begin position="71"/>
        <end position="90"/>
    </location>
</feature>
<feature type="transmembrane region" description="Helical" evidence="5">
    <location>
        <begin position="102"/>
        <end position="121"/>
    </location>
</feature>
<dbReference type="OMA" id="KPWDDFF"/>
<dbReference type="EnsemblMetazoa" id="tetur16g02280.1">
    <property type="protein sequence ID" value="tetur16g02280.1"/>
    <property type="gene ID" value="tetur16g02280"/>
</dbReference>
<feature type="transmembrane region" description="Helical" evidence="5">
    <location>
        <begin position="127"/>
        <end position="145"/>
    </location>
</feature>
<dbReference type="EMBL" id="CAEY01000277">
    <property type="status" value="NOT_ANNOTATED_CDS"/>
    <property type="molecule type" value="Genomic_DNA"/>
</dbReference>
<gene>
    <name evidence="6" type="primary">107365771</name>
</gene>
<dbReference type="OrthoDB" id="18213at2759"/>
<keyword evidence="7" id="KW-1185">Reference proteome</keyword>
<reference evidence="7" key="1">
    <citation type="submission" date="2011-08" db="EMBL/GenBank/DDBJ databases">
        <authorList>
            <person name="Rombauts S."/>
        </authorList>
    </citation>
    <scope>NUCLEOTIDE SEQUENCE</scope>
    <source>
        <strain evidence="7">London</strain>
    </source>
</reference>
<dbReference type="InterPro" id="IPR004895">
    <property type="entry name" value="Prenylated_rab_accept_PRA1"/>
</dbReference>
<dbReference type="GO" id="GO:0016020">
    <property type="term" value="C:membrane"/>
    <property type="evidence" value="ECO:0007669"/>
    <property type="project" value="UniProtKB-SubCell"/>
</dbReference>
<comment type="similarity">
    <text evidence="5">Belongs to the PRA1 family.</text>
</comment>
<dbReference type="PANTHER" id="PTHR12859">
    <property type="entry name" value="PRA1 PROTEIN"/>
    <property type="match status" value="1"/>
</dbReference>
<keyword evidence="4 5" id="KW-0472">Membrane</keyword>
<dbReference type="KEGG" id="tut:107365771"/>
<organism evidence="6 7">
    <name type="scientific">Tetranychus urticae</name>
    <name type="common">Two-spotted spider mite</name>
    <dbReference type="NCBI Taxonomy" id="32264"/>
    <lineage>
        <taxon>Eukaryota</taxon>
        <taxon>Metazoa</taxon>
        <taxon>Ecdysozoa</taxon>
        <taxon>Arthropoda</taxon>
        <taxon>Chelicerata</taxon>
        <taxon>Arachnida</taxon>
        <taxon>Acari</taxon>
        <taxon>Acariformes</taxon>
        <taxon>Trombidiformes</taxon>
        <taxon>Prostigmata</taxon>
        <taxon>Eleutherengona</taxon>
        <taxon>Raphignathae</taxon>
        <taxon>Tetranychoidea</taxon>
        <taxon>Tetranychidae</taxon>
        <taxon>Tetranychus</taxon>
    </lineage>
</organism>
<evidence type="ECO:0000313" key="7">
    <source>
        <dbReference type="Proteomes" id="UP000015104"/>
    </source>
</evidence>
<comment type="subcellular location">
    <subcellularLocation>
        <location evidence="1 5">Membrane</location>
        <topology evidence="1 5">Multi-pass membrane protein</topology>
    </subcellularLocation>
</comment>
<evidence type="ECO:0000256" key="5">
    <source>
        <dbReference type="RuleBase" id="RU363107"/>
    </source>
</evidence>
<dbReference type="eggNOG" id="KOG4050">
    <property type="taxonomic scope" value="Eukaryota"/>
</dbReference>
<dbReference type="Proteomes" id="UP000015104">
    <property type="component" value="Unassembled WGS sequence"/>
</dbReference>
<dbReference type="Pfam" id="PF03208">
    <property type="entry name" value="PRA1"/>
    <property type="match status" value="1"/>
</dbReference>
<feature type="transmembrane region" description="Helical" evidence="5">
    <location>
        <begin position="45"/>
        <end position="65"/>
    </location>
</feature>
<keyword evidence="2 5" id="KW-0812">Transmembrane</keyword>
<accession>T1KNU9</accession>
<dbReference type="HOGENOM" id="CLU_097683_0_0_1"/>
<evidence type="ECO:0000256" key="2">
    <source>
        <dbReference type="ARBA" id="ARBA00022692"/>
    </source>
</evidence>
<evidence type="ECO:0000256" key="3">
    <source>
        <dbReference type="ARBA" id="ARBA00022989"/>
    </source>
</evidence>
<dbReference type="PANTHER" id="PTHR12859:SF0">
    <property type="entry name" value="PRA1 FAMILY PROTEIN"/>
    <property type="match status" value="1"/>
</dbReference>